<dbReference type="Gene3D" id="3.30.980.10">
    <property type="entry name" value="Threonyl-trna Synthetase, Chain A, domain 2"/>
    <property type="match status" value="1"/>
</dbReference>
<dbReference type="PROSITE" id="PS50862">
    <property type="entry name" value="AA_TRNA_LIGASE_II"/>
    <property type="match status" value="1"/>
</dbReference>
<dbReference type="SUPFAM" id="SSF52954">
    <property type="entry name" value="Class II aaRS ABD-related"/>
    <property type="match status" value="1"/>
</dbReference>
<dbReference type="InterPro" id="IPR045864">
    <property type="entry name" value="aa-tRNA-synth_II/BPL/LPL"/>
</dbReference>
<dbReference type="GO" id="GO:0005524">
    <property type="term" value="F:ATP binding"/>
    <property type="evidence" value="ECO:0007669"/>
    <property type="project" value="UniProtKB-KW"/>
</dbReference>
<evidence type="ECO:0000256" key="10">
    <source>
        <dbReference type="ARBA" id="ARBA00031900"/>
    </source>
</evidence>
<dbReference type="GO" id="GO:0006435">
    <property type="term" value="P:threonyl-tRNA aminoacylation"/>
    <property type="evidence" value="ECO:0007669"/>
    <property type="project" value="InterPro"/>
</dbReference>
<keyword evidence="8" id="KW-0648">Protein biosynthesis</keyword>
<evidence type="ECO:0000313" key="17">
    <source>
        <dbReference type="WBParaSite" id="TTAC_0000129601-mRNA-1"/>
    </source>
</evidence>
<dbReference type="InterPro" id="IPR012676">
    <property type="entry name" value="TGS-like"/>
</dbReference>
<evidence type="ECO:0000256" key="3">
    <source>
        <dbReference type="ARBA" id="ARBA00013163"/>
    </source>
</evidence>
<dbReference type="PRINTS" id="PR01047">
    <property type="entry name" value="TRNASYNTHTHR"/>
</dbReference>
<dbReference type="Pfam" id="PF00587">
    <property type="entry name" value="tRNA-synt_2b"/>
    <property type="match status" value="1"/>
</dbReference>
<dbReference type="NCBIfam" id="TIGR00418">
    <property type="entry name" value="thrS"/>
    <property type="match status" value="1"/>
</dbReference>
<dbReference type="InterPro" id="IPR006195">
    <property type="entry name" value="aa-tRNA-synth_II"/>
</dbReference>
<feature type="domain" description="TGS" evidence="16">
    <location>
        <begin position="19"/>
        <end position="81"/>
    </location>
</feature>
<dbReference type="Gene3D" id="3.40.50.800">
    <property type="entry name" value="Anticodon-binding domain"/>
    <property type="match status" value="1"/>
</dbReference>
<comment type="similarity">
    <text evidence="2">Belongs to the class-II aminoacyl-tRNA synthetase family.</text>
</comment>
<dbReference type="Gene3D" id="3.30.930.10">
    <property type="entry name" value="Bira Bifunctional Protein, Domain 2"/>
    <property type="match status" value="1"/>
</dbReference>
<feature type="domain" description="Aminoacyl-transfer RNA synthetases class-II family profile" evidence="15">
    <location>
        <begin position="305"/>
        <end position="603"/>
    </location>
</feature>
<sequence length="713" mass="82539">LWQKLKQEYEHFVASQPRSPIEITLPDGSTVSGKAWETRPIDIARNLDKNKAEKFVISKVNGKLWDLERPLEANATIEFLDFDDKDGQYVFWHSSAHIMGEAMERVYGGHLCYGPPIEEGFYYDMWMEGRSVFSAWPLEYWLHCKLVNRKQVRPEEYPQINKICTSIINEKQPFERLLLSKADLLKMFDYNDFKVRLLKERVKEPKTTVYKCGTLIDLCVGPHVRHTGCVKAITVTKSSASYWEGRPDAESLQRVYGISFPSQQAMKDWKHIQEEAAKRDHRKLGLEQKLFFFNELSPGSCFFLPAGAHIYNKLVELMRSEYWKRGFQEVITPNIYDSKLWEISGHWKHYADNMFKIDIEKKLFGLKPMNCPGHCLMFAHELRSHRDLPLRLADFGVLHRNEFSGALTGLTRVRRFQQDDAHIFCREDQIETEIINAIKFVQHTYGIFGFSFEFFLSTRPEDFMGAIELWNRAEKQLENSLKASGVKWTLNEGDGAFYGPKIDIVLFDALRRRHQCATIQLDFQLPERFNLTYQAFSCVNCLFDVEFDSIPSAYFSSFRGDASSANGDSSTVLKRPVIIHRAILGSVERFMAILTENFAGKWPFWLNPRQVLVVPVVSALDEYGHKVRNQLHEAGFMVNIDTDPGRTLNKKVRNGQLAQYNFILVVGEKELNNGTVNVRSRDNKVLGEHTVEHLIERFKEFCATRTVSAETEL</sequence>
<evidence type="ECO:0000256" key="7">
    <source>
        <dbReference type="ARBA" id="ARBA00022840"/>
    </source>
</evidence>
<dbReference type="FunFam" id="3.10.20.30:FF:000006">
    <property type="entry name" value="Threonine--tRNA ligase, cytoplasmic"/>
    <property type="match status" value="1"/>
</dbReference>
<dbReference type="Gene3D" id="3.10.20.30">
    <property type="match status" value="1"/>
</dbReference>
<dbReference type="HAMAP" id="MF_00184">
    <property type="entry name" value="Thr_tRNA_synth"/>
    <property type="match status" value="1"/>
</dbReference>
<protein>
    <recommendedName>
        <fullName evidence="13">Threonine--tRNA ligase, mitochondrial</fullName>
        <ecNumber evidence="3">6.1.1.3</ecNumber>
    </recommendedName>
    <alternativeName>
        <fullName evidence="10">Threonyl-tRNA synthetase</fullName>
    </alternativeName>
    <alternativeName>
        <fullName evidence="14">Threonyl-tRNA synthetase-like 1</fullName>
    </alternativeName>
</protein>
<dbReference type="InterPro" id="IPR012675">
    <property type="entry name" value="Beta-grasp_dom_sf"/>
</dbReference>
<dbReference type="SUPFAM" id="SSF81271">
    <property type="entry name" value="TGS-like"/>
    <property type="match status" value="1"/>
</dbReference>
<comment type="catalytic activity">
    <reaction evidence="11">
        <text>tRNA(Thr) + L-threonine + ATP = L-threonyl-tRNA(Thr) + AMP + diphosphate + H(+)</text>
        <dbReference type="Rhea" id="RHEA:24624"/>
        <dbReference type="Rhea" id="RHEA-COMP:9670"/>
        <dbReference type="Rhea" id="RHEA-COMP:9704"/>
        <dbReference type="ChEBI" id="CHEBI:15378"/>
        <dbReference type="ChEBI" id="CHEBI:30616"/>
        <dbReference type="ChEBI" id="CHEBI:33019"/>
        <dbReference type="ChEBI" id="CHEBI:57926"/>
        <dbReference type="ChEBI" id="CHEBI:78442"/>
        <dbReference type="ChEBI" id="CHEBI:78534"/>
        <dbReference type="ChEBI" id="CHEBI:456215"/>
        <dbReference type="EC" id="6.1.1.3"/>
    </reaction>
</comment>
<dbReference type="SUPFAM" id="SSF55186">
    <property type="entry name" value="ThrRS/AlaRS common domain"/>
    <property type="match status" value="1"/>
</dbReference>
<comment type="subcellular location">
    <subcellularLocation>
        <location evidence="1">Cytoplasm</location>
    </subcellularLocation>
</comment>
<dbReference type="STRING" id="6205.A0A0R3WKP9"/>
<dbReference type="Pfam" id="PF02824">
    <property type="entry name" value="TGS"/>
    <property type="match status" value="1"/>
</dbReference>
<evidence type="ECO:0000256" key="9">
    <source>
        <dbReference type="ARBA" id="ARBA00023146"/>
    </source>
</evidence>
<dbReference type="GO" id="GO:0004829">
    <property type="term" value="F:threonine-tRNA ligase activity"/>
    <property type="evidence" value="ECO:0007669"/>
    <property type="project" value="UniProtKB-EC"/>
</dbReference>
<dbReference type="WBParaSite" id="TTAC_0000129601-mRNA-1">
    <property type="protein sequence ID" value="TTAC_0000129601-mRNA-1"/>
    <property type="gene ID" value="TTAC_0000129601"/>
</dbReference>
<dbReference type="CDD" id="cd00860">
    <property type="entry name" value="ThrRS_anticodon"/>
    <property type="match status" value="1"/>
</dbReference>
<keyword evidence="9" id="KW-0030">Aminoacyl-tRNA synthetase</keyword>
<dbReference type="InterPro" id="IPR047246">
    <property type="entry name" value="ThrRS_anticodon"/>
</dbReference>
<dbReference type="CDD" id="cd01667">
    <property type="entry name" value="TGS_ThrRS"/>
    <property type="match status" value="1"/>
</dbReference>
<dbReference type="InterPro" id="IPR002314">
    <property type="entry name" value="aa-tRNA-synt_IIb"/>
</dbReference>
<dbReference type="SUPFAM" id="SSF55681">
    <property type="entry name" value="Class II aaRS and biotin synthetases"/>
    <property type="match status" value="1"/>
</dbReference>
<evidence type="ECO:0000256" key="1">
    <source>
        <dbReference type="ARBA" id="ARBA00004496"/>
    </source>
</evidence>
<keyword evidence="6" id="KW-0547">Nucleotide-binding</keyword>
<dbReference type="InterPro" id="IPR004154">
    <property type="entry name" value="Anticodon-bd"/>
</dbReference>
<dbReference type="Pfam" id="PF07973">
    <property type="entry name" value="tRNA_SAD"/>
    <property type="match status" value="1"/>
</dbReference>
<comment type="function">
    <text evidence="12">Catalyzes the attachment of threonine to tRNA(Thr) in a two-step reaction: threonine is first activated by ATP to form Thr-AMP and then transferred to the acceptor end of tRNA(Thr). Also edits incorrectly charged tRNA(Thr) via its editing domain.</text>
</comment>
<evidence type="ECO:0000256" key="5">
    <source>
        <dbReference type="ARBA" id="ARBA00022598"/>
    </source>
</evidence>
<dbReference type="CDD" id="cd00771">
    <property type="entry name" value="ThrRS_core"/>
    <property type="match status" value="1"/>
</dbReference>
<dbReference type="EC" id="6.1.1.3" evidence="3"/>
<keyword evidence="4" id="KW-0963">Cytoplasm</keyword>
<dbReference type="InterPro" id="IPR018163">
    <property type="entry name" value="Thr/Ala-tRNA-synth_IIc_edit"/>
</dbReference>
<dbReference type="PANTHER" id="PTHR11451">
    <property type="entry name" value="THREONINE-TRNA LIGASE"/>
    <property type="match status" value="1"/>
</dbReference>
<dbReference type="InterPro" id="IPR012947">
    <property type="entry name" value="tRNA_SAD"/>
</dbReference>
<dbReference type="FunFam" id="3.30.980.10:FF:000005">
    <property type="entry name" value="Threonyl-tRNA synthetase, mitochondrial"/>
    <property type="match status" value="1"/>
</dbReference>
<dbReference type="AlphaFoldDB" id="A0A0R3WKP9"/>
<evidence type="ECO:0000256" key="11">
    <source>
        <dbReference type="ARBA" id="ARBA00049515"/>
    </source>
</evidence>
<keyword evidence="7" id="KW-0067">ATP-binding</keyword>
<dbReference type="Pfam" id="PF03129">
    <property type="entry name" value="HGTP_anticodon"/>
    <property type="match status" value="1"/>
</dbReference>
<evidence type="ECO:0000256" key="13">
    <source>
        <dbReference type="ARBA" id="ARBA00073724"/>
    </source>
</evidence>
<evidence type="ECO:0000259" key="15">
    <source>
        <dbReference type="PROSITE" id="PS50862"/>
    </source>
</evidence>
<accession>A0A0R3WKP9</accession>
<dbReference type="InterPro" id="IPR036621">
    <property type="entry name" value="Anticodon-bd_dom_sf"/>
</dbReference>
<dbReference type="InterPro" id="IPR002320">
    <property type="entry name" value="Thr-tRNA-ligase_IIa"/>
</dbReference>
<reference evidence="17" key="1">
    <citation type="submission" date="2017-02" db="UniProtKB">
        <authorList>
            <consortium name="WormBaseParasite"/>
        </authorList>
    </citation>
    <scope>IDENTIFICATION</scope>
</reference>
<keyword evidence="5" id="KW-0436">Ligase</keyword>
<dbReference type="SMART" id="SM00863">
    <property type="entry name" value="tRNA_SAD"/>
    <property type="match status" value="1"/>
</dbReference>
<evidence type="ECO:0000256" key="14">
    <source>
        <dbReference type="ARBA" id="ARBA00082739"/>
    </source>
</evidence>
<evidence type="ECO:0000256" key="2">
    <source>
        <dbReference type="ARBA" id="ARBA00008226"/>
    </source>
</evidence>
<evidence type="ECO:0000256" key="6">
    <source>
        <dbReference type="ARBA" id="ARBA00022741"/>
    </source>
</evidence>
<organism evidence="17">
    <name type="scientific">Hydatigena taeniaeformis</name>
    <name type="common">Feline tapeworm</name>
    <name type="synonym">Taenia taeniaeformis</name>
    <dbReference type="NCBI Taxonomy" id="6205"/>
    <lineage>
        <taxon>Eukaryota</taxon>
        <taxon>Metazoa</taxon>
        <taxon>Spiralia</taxon>
        <taxon>Lophotrochozoa</taxon>
        <taxon>Platyhelminthes</taxon>
        <taxon>Cestoda</taxon>
        <taxon>Eucestoda</taxon>
        <taxon>Cyclophyllidea</taxon>
        <taxon>Taeniidae</taxon>
        <taxon>Hydatigera</taxon>
    </lineage>
</organism>
<proteinExistence type="inferred from homology"/>
<dbReference type="PANTHER" id="PTHR11451:SF46">
    <property type="entry name" value="THREONINE--TRNA LIGASE"/>
    <property type="match status" value="1"/>
</dbReference>
<evidence type="ECO:0000256" key="4">
    <source>
        <dbReference type="ARBA" id="ARBA00022490"/>
    </source>
</evidence>
<dbReference type="InterPro" id="IPR004095">
    <property type="entry name" value="TGS"/>
</dbReference>
<dbReference type="PROSITE" id="PS51880">
    <property type="entry name" value="TGS"/>
    <property type="match status" value="1"/>
</dbReference>
<dbReference type="InterPro" id="IPR033728">
    <property type="entry name" value="ThrRS_core"/>
</dbReference>
<evidence type="ECO:0000259" key="16">
    <source>
        <dbReference type="PROSITE" id="PS51880"/>
    </source>
</evidence>
<evidence type="ECO:0000256" key="12">
    <source>
        <dbReference type="ARBA" id="ARBA00058633"/>
    </source>
</evidence>
<evidence type="ECO:0000256" key="8">
    <source>
        <dbReference type="ARBA" id="ARBA00022917"/>
    </source>
</evidence>
<dbReference type="FunFam" id="3.40.50.800:FF:000003">
    <property type="entry name" value="Threonine--tRNA ligase 2, cytoplasmic"/>
    <property type="match status" value="1"/>
</dbReference>
<name>A0A0R3WKP9_HYDTA</name>
<dbReference type="GO" id="GO:0005739">
    <property type="term" value="C:mitochondrion"/>
    <property type="evidence" value="ECO:0007669"/>
    <property type="project" value="TreeGrafter"/>
</dbReference>